<dbReference type="Proteomes" id="UP000019275">
    <property type="component" value="Unassembled WGS sequence"/>
</dbReference>
<reference evidence="2 3" key="1">
    <citation type="journal article" date="2014" name="Genome Announc.">
        <title>Draft Genome Sequence of the Carrageenan-Degrading Bacterium Cellulophaga sp. Strain KL-A, Isolated from Decaying Marine Algae.</title>
        <authorList>
            <person name="Shan D."/>
            <person name="Ying J."/>
            <person name="Li X."/>
            <person name="Gao Z."/>
            <person name="Wei G."/>
            <person name="Shao Z."/>
        </authorList>
    </citation>
    <scope>NUCLEOTIDE SEQUENCE [LARGE SCALE GENOMIC DNA]</scope>
    <source>
        <strain evidence="2 3">KL-A</strain>
    </source>
</reference>
<dbReference type="RefSeq" id="WP_034644298.1">
    <property type="nucleotide sequence ID" value="NZ_ARZX01000003.1"/>
</dbReference>
<name>A0ABN0RRL7_9FLAO</name>
<feature type="chain" id="PRO_5045040727" evidence="1">
    <location>
        <begin position="23"/>
        <end position="180"/>
    </location>
</feature>
<evidence type="ECO:0000313" key="2">
    <source>
        <dbReference type="EMBL" id="EWH14597.1"/>
    </source>
</evidence>
<gene>
    <name evidence="2" type="ORF">KLA_04497</name>
</gene>
<evidence type="ECO:0000256" key="1">
    <source>
        <dbReference type="SAM" id="SignalP"/>
    </source>
</evidence>
<protein>
    <submittedName>
        <fullName evidence="2">Uncharacterized protein</fullName>
    </submittedName>
</protein>
<organism evidence="2 3">
    <name type="scientific">Cellulophaga geojensis KL-A</name>
    <dbReference type="NCBI Taxonomy" id="1328323"/>
    <lineage>
        <taxon>Bacteria</taxon>
        <taxon>Pseudomonadati</taxon>
        <taxon>Bacteroidota</taxon>
        <taxon>Flavobacteriia</taxon>
        <taxon>Flavobacteriales</taxon>
        <taxon>Flavobacteriaceae</taxon>
        <taxon>Cellulophaga</taxon>
    </lineage>
</organism>
<feature type="signal peptide" evidence="1">
    <location>
        <begin position="1"/>
        <end position="22"/>
    </location>
</feature>
<keyword evidence="1" id="KW-0732">Signal</keyword>
<comment type="caution">
    <text evidence="2">The sequence shown here is derived from an EMBL/GenBank/DDBJ whole genome shotgun (WGS) entry which is preliminary data.</text>
</comment>
<sequence>MKKTFYLFTVLTFTLFITSCNSDDDATSEDKNFIKVDDVESSLILGFTDDYSDYPNGDTYNIDLTLLSTGFELNEEYGYEGEGYGFELEIYTDTPNKLAPGTYNYSDEDDIEPFTFVGIYFTTTDETDDVSDPEIVGGTVTIISSKNDYYELTFDMVDDKGHKITGRYFGEVIYTPNLVP</sequence>
<evidence type="ECO:0000313" key="3">
    <source>
        <dbReference type="Proteomes" id="UP000019275"/>
    </source>
</evidence>
<dbReference type="PROSITE" id="PS51257">
    <property type="entry name" value="PROKAR_LIPOPROTEIN"/>
    <property type="match status" value="1"/>
</dbReference>
<accession>A0ABN0RRL7</accession>
<keyword evidence="3" id="KW-1185">Reference proteome</keyword>
<dbReference type="EMBL" id="ARZX01000003">
    <property type="protein sequence ID" value="EWH14597.1"/>
    <property type="molecule type" value="Genomic_DNA"/>
</dbReference>
<proteinExistence type="predicted"/>